<evidence type="ECO:0000259" key="1">
    <source>
        <dbReference type="Pfam" id="PF25191"/>
    </source>
</evidence>
<organism evidence="2 3">
    <name type="scientific">Tsukamurella spumae</name>
    <dbReference type="NCBI Taxonomy" id="44753"/>
    <lineage>
        <taxon>Bacteria</taxon>
        <taxon>Bacillati</taxon>
        <taxon>Actinomycetota</taxon>
        <taxon>Actinomycetes</taxon>
        <taxon>Mycobacteriales</taxon>
        <taxon>Tsukamurellaceae</taxon>
        <taxon>Tsukamurella</taxon>
    </lineage>
</organism>
<protein>
    <recommendedName>
        <fullName evidence="1">DUF7832 domain-containing protein</fullName>
    </recommendedName>
</protein>
<dbReference type="Proteomes" id="UP000582646">
    <property type="component" value="Unassembled WGS sequence"/>
</dbReference>
<sequence length="144" mass="16024">MTYDDAEWHQETVDELGLPEDNAATHIGIFYAWMRAHGLASGTTLWHGVPEPVPDPHLDLLDDRMLTPGAYLVQRMVGQFDSGAFTDEGNAFTDATYSAYLDAYSTVPEVARYDSTYAAPDTWQLYDAVAPVIDALYAQWKSGR</sequence>
<dbReference type="AlphaFoldDB" id="A0A846X2A4"/>
<dbReference type="RefSeq" id="WP_168546222.1">
    <property type="nucleotide sequence ID" value="NZ_BAAAKS010000008.1"/>
</dbReference>
<proteinExistence type="predicted"/>
<evidence type="ECO:0000313" key="2">
    <source>
        <dbReference type="EMBL" id="NKY19231.1"/>
    </source>
</evidence>
<evidence type="ECO:0000313" key="3">
    <source>
        <dbReference type="Proteomes" id="UP000582646"/>
    </source>
</evidence>
<dbReference type="EMBL" id="JAAXOQ010000015">
    <property type="protein sequence ID" value="NKY19231.1"/>
    <property type="molecule type" value="Genomic_DNA"/>
</dbReference>
<reference evidence="2 3" key="1">
    <citation type="submission" date="2020-04" db="EMBL/GenBank/DDBJ databases">
        <title>MicrobeNet Type strains.</title>
        <authorList>
            <person name="Nicholson A.C."/>
        </authorList>
    </citation>
    <scope>NUCLEOTIDE SEQUENCE [LARGE SCALE GENOMIC DNA]</scope>
    <source>
        <strain evidence="2 3">DSM 44113</strain>
    </source>
</reference>
<keyword evidence="3" id="KW-1185">Reference proteome</keyword>
<dbReference type="Pfam" id="PF25191">
    <property type="entry name" value="DUF7832"/>
    <property type="match status" value="1"/>
</dbReference>
<accession>A0A846X2A4</accession>
<dbReference type="InterPro" id="IPR057154">
    <property type="entry name" value="DUF7832"/>
</dbReference>
<name>A0A846X2A4_9ACTN</name>
<gene>
    <name evidence="2" type="ORF">HF999_12715</name>
</gene>
<comment type="caution">
    <text evidence="2">The sequence shown here is derived from an EMBL/GenBank/DDBJ whole genome shotgun (WGS) entry which is preliminary data.</text>
</comment>
<feature type="domain" description="DUF7832" evidence="1">
    <location>
        <begin position="3"/>
        <end position="109"/>
    </location>
</feature>